<proteinExistence type="predicted"/>
<dbReference type="Proteomes" id="UP001054945">
    <property type="component" value="Unassembled WGS sequence"/>
</dbReference>
<gene>
    <name evidence="1" type="ORF">CEXT_90851</name>
</gene>
<evidence type="ECO:0000313" key="1">
    <source>
        <dbReference type="EMBL" id="GIY29469.1"/>
    </source>
</evidence>
<name>A0AAV4S952_CAEEX</name>
<sequence length="93" mass="10536">MIGQNSKFLFFSSNPLMGSTAVAVFKHDEIMQLQSEIRIHLWGTLQSPFSNITRLCTYAFTIRDLNPLMGSTAAAVFRNVEIMQLLSEIRINL</sequence>
<comment type="caution">
    <text evidence="1">The sequence shown here is derived from an EMBL/GenBank/DDBJ whole genome shotgun (WGS) entry which is preliminary data.</text>
</comment>
<reference evidence="1 2" key="1">
    <citation type="submission" date="2021-06" db="EMBL/GenBank/DDBJ databases">
        <title>Caerostris extrusa draft genome.</title>
        <authorList>
            <person name="Kono N."/>
            <person name="Arakawa K."/>
        </authorList>
    </citation>
    <scope>NUCLEOTIDE SEQUENCE [LARGE SCALE GENOMIC DNA]</scope>
</reference>
<accession>A0AAV4S952</accession>
<organism evidence="1 2">
    <name type="scientific">Caerostris extrusa</name>
    <name type="common">Bark spider</name>
    <name type="synonym">Caerostris bankana</name>
    <dbReference type="NCBI Taxonomy" id="172846"/>
    <lineage>
        <taxon>Eukaryota</taxon>
        <taxon>Metazoa</taxon>
        <taxon>Ecdysozoa</taxon>
        <taxon>Arthropoda</taxon>
        <taxon>Chelicerata</taxon>
        <taxon>Arachnida</taxon>
        <taxon>Araneae</taxon>
        <taxon>Araneomorphae</taxon>
        <taxon>Entelegynae</taxon>
        <taxon>Araneoidea</taxon>
        <taxon>Araneidae</taxon>
        <taxon>Caerostris</taxon>
    </lineage>
</organism>
<evidence type="ECO:0000313" key="2">
    <source>
        <dbReference type="Proteomes" id="UP001054945"/>
    </source>
</evidence>
<dbReference type="AlphaFoldDB" id="A0AAV4S952"/>
<protein>
    <submittedName>
        <fullName evidence="1">Uncharacterized protein</fullName>
    </submittedName>
</protein>
<keyword evidence="2" id="KW-1185">Reference proteome</keyword>
<dbReference type="EMBL" id="BPLR01009078">
    <property type="protein sequence ID" value="GIY29469.1"/>
    <property type="molecule type" value="Genomic_DNA"/>
</dbReference>